<evidence type="ECO:0000313" key="2">
    <source>
        <dbReference type="Proteomes" id="UP000805193"/>
    </source>
</evidence>
<dbReference type="EMBL" id="JABSTQ010011430">
    <property type="protein sequence ID" value="KAG0411461.1"/>
    <property type="molecule type" value="Genomic_DNA"/>
</dbReference>
<feature type="non-terminal residue" evidence="1">
    <location>
        <position position="63"/>
    </location>
</feature>
<organism evidence="1 2">
    <name type="scientific">Ixodes persulcatus</name>
    <name type="common">Taiga tick</name>
    <dbReference type="NCBI Taxonomy" id="34615"/>
    <lineage>
        <taxon>Eukaryota</taxon>
        <taxon>Metazoa</taxon>
        <taxon>Ecdysozoa</taxon>
        <taxon>Arthropoda</taxon>
        <taxon>Chelicerata</taxon>
        <taxon>Arachnida</taxon>
        <taxon>Acari</taxon>
        <taxon>Parasitiformes</taxon>
        <taxon>Ixodida</taxon>
        <taxon>Ixodoidea</taxon>
        <taxon>Ixodidae</taxon>
        <taxon>Ixodinae</taxon>
        <taxon>Ixodes</taxon>
    </lineage>
</organism>
<dbReference type="Proteomes" id="UP000805193">
    <property type="component" value="Unassembled WGS sequence"/>
</dbReference>
<reference evidence="1 2" key="1">
    <citation type="journal article" date="2020" name="Cell">
        <title>Large-Scale Comparative Analyses of Tick Genomes Elucidate Their Genetic Diversity and Vector Capacities.</title>
        <authorList>
            <consortium name="Tick Genome and Microbiome Consortium (TIGMIC)"/>
            <person name="Jia N."/>
            <person name="Wang J."/>
            <person name="Shi W."/>
            <person name="Du L."/>
            <person name="Sun Y."/>
            <person name="Zhan W."/>
            <person name="Jiang J.F."/>
            <person name="Wang Q."/>
            <person name="Zhang B."/>
            <person name="Ji P."/>
            <person name="Bell-Sakyi L."/>
            <person name="Cui X.M."/>
            <person name="Yuan T.T."/>
            <person name="Jiang B.G."/>
            <person name="Yang W.F."/>
            <person name="Lam T.T."/>
            <person name="Chang Q.C."/>
            <person name="Ding S.J."/>
            <person name="Wang X.J."/>
            <person name="Zhu J.G."/>
            <person name="Ruan X.D."/>
            <person name="Zhao L."/>
            <person name="Wei J.T."/>
            <person name="Ye R.Z."/>
            <person name="Que T.C."/>
            <person name="Du C.H."/>
            <person name="Zhou Y.H."/>
            <person name="Cheng J.X."/>
            <person name="Dai P.F."/>
            <person name="Guo W.B."/>
            <person name="Han X.H."/>
            <person name="Huang E.J."/>
            <person name="Li L.F."/>
            <person name="Wei W."/>
            <person name="Gao Y.C."/>
            <person name="Liu J.Z."/>
            <person name="Shao H.Z."/>
            <person name="Wang X."/>
            <person name="Wang C.C."/>
            <person name="Yang T.C."/>
            <person name="Huo Q.B."/>
            <person name="Li W."/>
            <person name="Chen H.Y."/>
            <person name="Chen S.E."/>
            <person name="Zhou L.G."/>
            <person name="Ni X.B."/>
            <person name="Tian J.H."/>
            <person name="Sheng Y."/>
            <person name="Liu T."/>
            <person name="Pan Y.S."/>
            <person name="Xia L.Y."/>
            <person name="Li J."/>
            <person name="Zhao F."/>
            <person name="Cao W.C."/>
        </authorList>
    </citation>
    <scope>NUCLEOTIDE SEQUENCE [LARGE SCALE GENOMIC DNA]</scope>
    <source>
        <strain evidence="1">Iper-2018</strain>
    </source>
</reference>
<name>A0AC60NWC7_IXOPE</name>
<proteinExistence type="predicted"/>
<comment type="caution">
    <text evidence="1">The sequence shown here is derived from an EMBL/GenBank/DDBJ whole genome shotgun (WGS) entry which is preliminary data.</text>
</comment>
<gene>
    <name evidence="1" type="ORF">HPB47_011416</name>
</gene>
<protein>
    <submittedName>
        <fullName evidence="1">Uncharacterized protein</fullName>
    </submittedName>
</protein>
<sequence>SKQQILSVVPEATMYLIDKARRLKAAQGVWVLPDPYTPHKLRESDIATACRVFLEDDMGCSIQ</sequence>
<accession>A0AC60NWC7</accession>
<feature type="non-terminal residue" evidence="1">
    <location>
        <position position="1"/>
    </location>
</feature>
<keyword evidence="2" id="KW-1185">Reference proteome</keyword>
<evidence type="ECO:0000313" key="1">
    <source>
        <dbReference type="EMBL" id="KAG0411461.1"/>
    </source>
</evidence>